<proteinExistence type="predicted"/>
<dbReference type="OrthoDB" id="1950896at2"/>
<sequence length="248" mass="27359">MGELRTKPEPQQLDIFVKRILAKYFGPNTQILFQEGIDPRTGNPNGKKEPVVLFIDNAGDAFQFPVQCVSELILSIVDCPTNTIICNSKSRISITFKVFLLVKFQGVTAPSLIVLPDDIGTRVMTEVDLTQPQNQSNCIPRETLQIIGDNFVYTSDIPLSKFDGCITKEQMSDCSLQSHVLLRCMTWDVDVDGVGNNGTGTPPVPATTISLCIAEDILDKIGIDQDIFITAIPEDFFCPKPKDCDPDC</sequence>
<protein>
    <submittedName>
        <fullName evidence="1">Uncharacterized protein</fullName>
    </submittedName>
</protein>
<dbReference type="RefSeq" id="WP_054875870.1">
    <property type="nucleotide sequence ID" value="NZ_LKET01000039.1"/>
</dbReference>
<dbReference type="EMBL" id="LKET01000039">
    <property type="protein sequence ID" value="KPU43426.1"/>
    <property type="molecule type" value="Genomic_DNA"/>
</dbReference>
<reference evidence="1 2" key="1">
    <citation type="submission" date="2015-09" db="EMBL/GenBank/DDBJ databases">
        <title>Genome sequence of Oxobacter pfennigii DSM 3222.</title>
        <authorList>
            <person name="Poehlein A."/>
            <person name="Bengelsdorf F.R."/>
            <person name="Schiel-Bengelsdorf B."/>
            <person name="Duerre P."/>
            <person name="Daniel R."/>
        </authorList>
    </citation>
    <scope>NUCLEOTIDE SEQUENCE [LARGE SCALE GENOMIC DNA]</scope>
    <source>
        <strain evidence="1 2">DSM 3222</strain>
    </source>
</reference>
<dbReference type="STRING" id="36849.OXPF_28670"/>
<evidence type="ECO:0000313" key="1">
    <source>
        <dbReference type="EMBL" id="KPU43426.1"/>
    </source>
</evidence>
<keyword evidence="2" id="KW-1185">Reference proteome</keyword>
<evidence type="ECO:0000313" key="2">
    <source>
        <dbReference type="Proteomes" id="UP000050326"/>
    </source>
</evidence>
<dbReference type="AlphaFoldDB" id="A0A0P8Y9D9"/>
<gene>
    <name evidence="1" type="ORF">OXPF_28670</name>
</gene>
<dbReference type="Proteomes" id="UP000050326">
    <property type="component" value="Unassembled WGS sequence"/>
</dbReference>
<organism evidence="1 2">
    <name type="scientific">Oxobacter pfennigii</name>
    <dbReference type="NCBI Taxonomy" id="36849"/>
    <lineage>
        <taxon>Bacteria</taxon>
        <taxon>Bacillati</taxon>
        <taxon>Bacillota</taxon>
        <taxon>Clostridia</taxon>
        <taxon>Eubacteriales</taxon>
        <taxon>Clostridiaceae</taxon>
        <taxon>Oxobacter</taxon>
    </lineage>
</organism>
<accession>A0A0P8Y9D9</accession>
<name>A0A0P8Y9D9_9CLOT</name>
<comment type="caution">
    <text evidence="1">The sequence shown here is derived from an EMBL/GenBank/DDBJ whole genome shotgun (WGS) entry which is preliminary data.</text>
</comment>